<dbReference type="InterPro" id="IPR027417">
    <property type="entry name" value="P-loop_NTPase"/>
</dbReference>
<accession>A0A6J7WNZ1</accession>
<keyword evidence="3" id="KW-0067">ATP-binding</keyword>
<evidence type="ECO:0000256" key="2">
    <source>
        <dbReference type="ARBA" id="ARBA00022741"/>
    </source>
</evidence>
<evidence type="ECO:0000256" key="4">
    <source>
        <dbReference type="ARBA" id="ARBA00023125"/>
    </source>
</evidence>
<gene>
    <name evidence="7" type="ORF">UFOVP221_130</name>
</gene>
<dbReference type="PANTHER" id="PTHR45900">
    <property type="entry name" value="RECA"/>
    <property type="match status" value="1"/>
</dbReference>
<evidence type="ECO:0000313" key="7">
    <source>
        <dbReference type="EMBL" id="CAB5219759.1"/>
    </source>
</evidence>
<keyword evidence="4" id="KW-0238">DNA-binding</keyword>
<sequence>MNVINDEARKVMLAINKKFGNNVVVVGEDIRPGLISKITTGSTTFDYILGGGFPANQWNELIGEASHGKTAVALKCIAANQALNPDHVTVWVAAEQWVPEYAAMCGVDPSRVIVVETNIMEEAYQAVIEFAESKSVDAIVIDSLPALVPSPESDKNMDELTIGRGAMITNKFFRKAGDAMKRSLVEDERPILGLIINQYRMKIGVMHGDPRTTPGGEGKNYAFFTRSEIRRDEWIETGTGTNKVRVGQRIKIRTIKNKVAPPQQVAYIDYYFKDNGVFSAGDYDFAKEVGSMAIVKGIVDRKGGWIYYGERKWQGQEAFARSILEEVDLMEELRDKVLTTPASIMEAAND</sequence>
<name>A0A6J7WNZ1_9CAUD</name>
<comment type="similarity">
    <text evidence="1">Belongs to the RecA family.</text>
</comment>
<dbReference type="PRINTS" id="PR00142">
    <property type="entry name" value="RECA"/>
</dbReference>
<feature type="domain" description="RecA family profile 2" evidence="6">
    <location>
        <begin position="204"/>
        <end position="282"/>
    </location>
</feature>
<dbReference type="PANTHER" id="PTHR45900:SF1">
    <property type="entry name" value="MITOCHONDRIAL DNA REPAIR PROTEIN RECA HOMOLOG-RELATED"/>
    <property type="match status" value="1"/>
</dbReference>
<dbReference type="GO" id="GO:0008094">
    <property type="term" value="F:ATP-dependent activity, acting on DNA"/>
    <property type="evidence" value="ECO:0007669"/>
    <property type="project" value="InterPro"/>
</dbReference>
<dbReference type="InterPro" id="IPR049428">
    <property type="entry name" value="RecA-like_N"/>
</dbReference>
<protein>
    <submittedName>
        <fullName evidence="7">RecA RecA/RadA recombinase</fullName>
    </submittedName>
</protein>
<evidence type="ECO:0000256" key="3">
    <source>
        <dbReference type="ARBA" id="ARBA00022840"/>
    </source>
</evidence>
<proteinExistence type="inferred from homology"/>
<reference evidence="7" key="1">
    <citation type="submission" date="2020-05" db="EMBL/GenBank/DDBJ databases">
        <authorList>
            <person name="Chiriac C."/>
            <person name="Salcher M."/>
            <person name="Ghai R."/>
            <person name="Kavagutti S V."/>
        </authorList>
    </citation>
    <scope>NUCLEOTIDE SEQUENCE</scope>
</reference>
<dbReference type="Gene3D" id="3.40.50.300">
    <property type="entry name" value="P-loop containing nucleotide triphosphate hydrolases"/>
    <property type="match status" value="1"/>
</dbReference>
<dbReference type="Gene3D" id="3.30.250.10">
    <property type="entry name" value="RecA protein, C-terminal domain"/>
    <property type="match status" value="1"/>
</dbReference>
<dbReference type="InterPro" id="IPR013765">
    <property type="entry name" value="DNA_recomb/repair_RecA"/>
</dbReference>
<dbReference type="PROSITE" id="PS50163">
    <property type="entry name" value="RECA_3"/>
    <property type="match status" value="1"/>
</dbReference>
<dbReference type="EMBL" id="LR798267">
    <property type="protein sequence ID" value="CAB5219759.1"/>
    <property type="molecule type" value="Genomic_DNA"/>
</dbReference>
<evidence type="ECO:0000256" key="1">
    <source>
        <dbReference type="ARBA" id="ARBA00009391"/>
    </source>
</evidence>
<dbReference type="GO" id="GO:0003697">
    <property type="term" value="F:single-stranded DNA binding"/>
    <property type="evidence" value="ECO:0007669"/>
    <property type="project" value="InterPro"/>
</dbReference>
<keyword evidence="5" id="KW-0233">DNA recombination</keyword>
<dbReference type="SUPFAM" id="SSF52540">
    <property type="entry name" value="P-loop containing nucleoside triphosphate hydrolases"/>
    <property type="match status" value="1"/>
</dbReference>
<keyword evidence="2" id="KW-0547">Nucleotide-binding</keyword>
<dbReference type="GO" id="GO:0005524">
    <property type="term" value="F:ATP binding"/>
    <property type="evidence" value="ECO:0007669"/>
    <property type="project" value="UniProtKB-KW"/>
</dbReference>
<dbReference type="SUPFAM" id="SSF54752">
    <property type="entry name" value="RecA protein, C-terminal domain"/>
    <property type="match status" value="1"/>
</dbReference>
<dbReference type="GO" id="GO:0006281">
    <property type="term" value="P:DNA repair"/>
    <property type="evidence" value="ECO:0007669"/>
    <property type="project" value="InterPro"/>
</dbReference>
<evidence type="ECO:0000259" key="6">
    <source>
        <dbReference type="PROSITE" id="PS50163"/>
    </source>
</evidence>
<organism evidence="7">
    <name type="scientific">uncultured Caudovirales phage</name>
    <dbReference type="NCBI Taxonomy" id="2100421"/>
    <lineage>
        <taxon>Viruses</taxon>
        <taxon>Duplodnaviria</taxon>
        <taxon>Heunggongvirae</taxon>
        <taxon>Uroviricota</taxon>
        <taxon>Caudoviricetes</taxon>
        <taxon>Peduoviridae</taxon>
        <taxon>Maltschvirus</taxon>
        <taxon>Maltschvirus maltsch</taxon>
    </lineage>
</organism>
<evidence type="ECO:0000256" key="5">
    <source>
        <dbReference type="ARBA" id="ARBA00023172"/>
    </source>
</evidence>
<dbReference type="InterPro" id="IPR023400">
    <property type="entry name" value="RecA_C_sf"/>
</dbReference>
<dbReference type="GO" id="GO:0006310">
    <property type="term" value="P:DNA recombination"/>
    <property type="evidence" value="ECO:0007669"/>
    <property type="project" value="UniProtKB-KW"/>
</dbReference>
<dbReference type="Pfam" id="PF00154">
    <property type="entry name" value="RecA_N"/>
    <property type="match status" value="1"/>
</dbReference>
<dbReference type="InterPro" id="IPR020587">
    <property type="entry name" value="RecA_monomer-monomer_interface"/>
</dbReference>